<dbReference type="PATRIC" id="fig|1265738.3.peg.3505"/>
<dbReference type="Gene3D" id="3.40.720.10">
    <property type="entry name" value="Alkaline Phosphatase, subunit A"/>
    <property type="match status" value="1"/>
</dbReference>
<organism evidence="6 7">
    <name type="scientific">Rhodopirellula maiorica SM1</name>
    <dbReference type="NCBI Taxonomy" id="1265738"/>
    <lineage>
        <taxon>Bacteria</taxon>
        <taxon>Pseudomonadati</taxon>
        <taxon>Planctomycetota</taxon>
        <taxon>Planctomycetia</taxon>
        <taxon>Pirellulales</taxon>
        <taxon>Pirellulaceae</taxon>
        <taxon>Novipirellula</taxon>
    </lineage>
</organism>
<sequence>MRVEKVMIRFSICLVILLGSVYSVPADEPNQVQQIGSPNIVFILTDDHRWDSYGAPDLRRIHTPNLDSITHDGTRFENAFVTLAICSPSGAACLTGRYGSANGVTSFGSVSLNEGETTFAQSLRKAGYATGVTGKWHLKTTPRECGFDFVSTCCSNGTWYNRRFTIDGETRTMPGFVDDVTADESIRFIRQAADADKPFVLWMCTQVPHMDSKHTWPAKPEYLDRYKVDEMPLPKTWNDDLDGKPEYLKSARNRTRALEYGYDDPSNIRNHIRDYRASVEQMDAAVGRVLNELEVKNRKENTWVIFMGDNGWFLGEHGTTSKVLPYEESMRVPMAIAGPKTSAMVSDELVLNIDLTATIYELAGLTVPAALHGRSLLPIVAGDSVDDWRTSFLYEAPTPQLGSQPLWAVRNERWKYIETKPEQDPTNQLVELYDLQSDAVEMENLAGKPEHRQTVDRLATELQSSKRKIAAQPDPTTLAAGPVSQGDQSKHDPPKTTAASAAESRETVATAVSTPRTDIHISGVYPHVTTYGVYSQNGGHYKDGHNECGIGAIVPWAGKLWMVNYAPHMPRGSEHKLFSVDPDLSKPMTVHPESVGGTPAGRMIHAESNQLLIGHHLIDADRNVRTIQPKDMPIRVTAIARHLKDPANMVYYIDMEGSIWEANIHTLSVTRLFKKPVPGWHGKGGYTSQGRLVISNNGELHVGDYNDVLVGGKAKSPEERGVLAEFDGTNWNIVERRQFTEVTGPQGITGGSDGDDPIWTMGWDRRSVRLKVLDDGKWHTYLLPKAAYCNDASHGWYTEWPRIREITDGRWMMDMHGMFYDFPKTFSATNSAGIKPIGSHLRYVPDFCDWNGKLVLATDETSIQGNPLAGQPQSNLWFGEYEELKNWGPASGYGGPWIEDDVKANTPSDPFLVSGFDRRIVHLAVGRKSPIEAKAFRTTEDFEITGLPNELAELPRVTIDRGNWREPAKGYEFVIDRPATVYLAVDGRLDSGGDPPLPPSWKPTDYSITWGKNVRDSVYARQFPAGKIVIPGNAVQHGKGAYSLPHIAFVKSQDETFVGVSALGTTSVATASAGVADIADNAAPVRFNLQVDRNGDGSWTDLETIEVPGNGYVGKVLPNDFDAVWMRLSTDRDCVATAFLHQTTAKYADAGKPENKALFAGLADVRDTGVLTGLAYPAKRNRDLRVITDDDRFFDFSKAEFEFEPVQPDATLAEKLHIEPEFTVDDASVVVNYQGQTYRLPKGDVAYDKPFASGWPRASREVQSERHFANIHGTFYEIPLVTNGAPPAWNLMRPVSSHSKQITDFCSWNGLLVLSGIRPDAKNGGHIFRDETHNTGLWFGGIDDLWKFGKPIGKGAPWLKTNVKAGVPSDPYLMKGYDQKTASISHAHSGAATITLQIDLDGNGLWVNYKSFTVPEGTAARHEFPAAFSACWVRAVCDSDTSATVQFDYQ</sequence>
<evidence type="ECO:0000256" key="4">
    <source>
        <dbReference type="SAM" id="SignalP"/>
    </source>
</evidence>
<evidence type="ECO:0000256" key="1">
    <source>
        <dbReference type="ARBA" id="ARBA00008779"/>
    </source>
</evidence>
<evidence type="ECO:0000259" key="5">
    <source>
        <dbReference type="Pfam" id="PF00884"/>
    </source>
</evidence>
<dbReference type="Pfam" id="PF00884">
    <property type="entry name" value="Sulfatase"/>
    <property type="match status" value="1"/>
</dbReference>
<keyword evidence="7" id="KW-1185">Reference proteome</keyword>
<comment type="similarity">
    <text evidence="1">Belongs to the sulfatase family.</text>
</comment>
<dbReference type="InterPro" id="IPR017850">
    <property type="entry name" value="Alkaline_phosphatase_core_sf"/>
</dbReference>
<accession>M5RK40</accession>
<comment type="caution">
    <text evidence="6">The sequence shown here is derived from an EMBL/GenBank/DDBJ whole genome shotgun (WGS) entry which is preliminary data.</text>
</comment>
<evidence type="ECO:0000256" key="2">
    <source>
        <dbReference type="ARBA" id="ARBA00022801"/>
    </source>
</evidence>
<feature type="signal peptide" evidence="4">
    <location>
        <begin position="1"/>
        <end position="26"/>
    </location>
</feature>
<dbReference type="EMBL" id="ANOG01000506">
    <property type="protein sequence ID" value="EMI19566.1"/>
    <property type="molecule type" value="Genomic_DNA"/>
</dbReference>
<keyword evidence="2 6" id="KW-0378">Hydrolase</keyword>
<evidence type="ECO:0000256" key="3">
    <source>
        <dbReference type="SAM" id="MobiDB-lite"/>
    </source>
</evidence>
<dbReference type="GO" id="GO:0004065">
    <property type="term" value="F:arylsulfatase activity"/>
    <property type="evidence" value="ECO:0007669"/>
    <property type="project" value="UniProtKB-EC"/>
</dbReference>
<dbReference type="PANTHER" id="PTHR42693:SF53">
    <property type="entry name" value="ENDO-4-O-SULFATASE"/>
    <property type="match status" value="1"/>
</dbReference>
<name>M5RK40_9BACT</name>
<keyword evidence="4" id="KW-0732">Signal</keyword>
<feature type="chain" id="PRO_5004070567" evidence="4">
    <location>
        <begin position="27"/>
        <end position="1450"/>
    </location>
</feature>
<feature type="region of interest" description="Disordered" evidence="3">
    <location>
        <begin position="462"/>
        <end position="513"/>
    </location>
</feature>
<feature type="compositionally biased region" description="Low complexity" evidence="3">
    <location>
        <begin position="496"/>
        <end position="512"/>
    </location>
</feature>
<gene>
    <name evidence="6" type="ORF">RMSM_03507</name>
</gene>
<evidence type="ECO:0000313" key="7">
    <source>
        <dbReference type="Proteomes" id="UP000011991"/>
    </source>
</evidence>
<proteinExistence type="inferred from homology"/>
<dbReference type="SUPFAM" id="SSF53649">
    <property type="entry name" value="Alkaline phosphatase-like"/>
    <property type="match status" value="1"/>
</dbReference>
<dbReference type="PANTHER" id="PTHR42693">
    <property type="entry name" value="ARYLSULFATASE FAMILY MEMBER"/>
    <property type="match status" value="1"/>
</dbReference>
<dbReference type="InterPro" id="IPR000917">
    <property type="entry name" value="Sulfatase_N"/>
</dbReference>
<reference evidence="6 7" key="1">
    <citation type="journal article" date="2013" name="Mar. Genomics">
        <title>Expression of sulfatases in Rhodopirellula baltica and the diversity of sulfatases in the genus Rhodopirellula.</title>
        <authorList>
            <person name="Wegner C.E."/>
            <person name="Richter-Heitmann T."/>
            <person name="Klindworth A."/>
            <person name="Klockow C."/>
            <person name="Richter M."/>
            <person name="Achstetter T."/>
            <person name="Glockner F.O."/>
            <person name="Harder J."/>
        </authorList>
    </citation>
    <scope>NUCLEOTIDE SEQUENCE [LARGE SCALE GENOMIC DNA]</scope>
    <source>
        <strain evidence="6 7">SM1</strain>
    </source>
</reference>
<dbReference type="Proteomes" id="UP000011991">
    <property type="component" value="Unassembled WGS sequence"/>
</dbReference>
<protein>
    <submittedName>
        <fullName evidence="6">Sulfatase domain protein</fullName>
        <ecNumber evidence="6">3.1.6.1</ecNumber>
    </submittedName>
</protein>
<dbReference type="EC" id="3.1.6.1" evidence="6"/>
<dbReference type="InterPro" id="IPR050738">
    <property type="entry name" value="Sulfatase"/>
</dbReference>
<feature type="domain" description="Sulfatase N-terminal" evidence="5">
    <location>
        <begin position="38"/>
        <end position="364"/>
    </location>
</feature>
<evidence type="ECO:0000313" key="6">
    <source>
        <dbReference type="EMBL" id="EMI19566.1"/>
    </source>
</evidence>